<reference evidence="3 5" key="2">
    <citation type="submission" date="2016-06" db="EMBL/GenBank/DDBJ databases">
        <title>Genome sequence of Oerskovia enterophila DSM 43852.</title>
        <authorList>
            <person name="Poehlein A."/>
            <person name="Jag V."/>
            <person name="Bengelsdorf F.R."/>
            <person name="Daniel R."/>
            <person name="Duerre P."/>
        </authorList>
    </citation>
    <scope>NUCLEOTIDE SEQUENCE [LARGE SCALE GENOMIC DNA]</scope>
    <source>
        <strain evidence="3 5">DSM 43852</strain>
    </source>
</reference>
<protein>
    <submittedName>
        <fullName evidence="2">Nucleoid-associated protein EspR</fullName>
    </submittedName>
</protein>
<dbReference type="EMBL" id="MAQA01000013">
    <property type="protein sequence ID" value="OCI31773.1"/>
    <property type="molecule type" value="Genomic_DNA"/>
</dbReference>
<evidence type="ECO:0000259" key="1">
    <source>
        <dbReference type="PROSITE" id="PS50943"/>
    </source>
</evidence>
<dbReference type="Proteomes" id="UP000076447">
    <property type="component" value="Unassembled WGS sequence"/>
</dbReference>
<dbReference type="Gene3D" id="1.10.260.40">
    <property type="entry name" value="lambda repressor-like DNA-binding domains"/>
    <property type="match status" value="1"/>
</dbReference>
<evidence type="ECO:0000313" key="5">
    <source>
        <dbReference type="Proteomes" id="UP000093412"/>
    </source>
</evidence>
<dbReference type="STRING" id="43678.OJAG_31640"/>
<reference evidence="2 4" key="1">
    <citation type="submission" date="2016-01" db="EMBL/GenBank/DDBJ databases">
        <title>Genome sequence of Oerskovia enterophila VJag, an agar and cellulose degrading bacterium.</title>
        <authorList>
            <person name="Poehlein A."/>
            <person name="Jag V."/>
            <person name="Bengelsdorf F."/>
            <person name="Duerre P."/>
            <person name="Daniel R."/>
        </authorList>
    </citation>
    <scope>NUCLEOTIDE SEQUENCE [LARGE SCALE GENOMIC DNA]</scope>
    <source>
        <strain evidence="2 4">VJag</strain>
    </source>
</reference>
<sequence length="145" mass="16164">MTTHENPPGERLSRAFQHRLNELFATRQRAGRGATNREVANWMTEHGYAVKEAYLSALRGGHRTSPSLRIIEGLAAYFGVEPKDLLDTGEDPKKELRLALNDHGVEAFALRAEGLSAENVRAVTQLLDQMRRMQSLPAVDPVDES</sequence>
<feature type="domain" description="HTH cro/C1-type" evidence="1">
    <location>
        <begin position="50"/>
        <end position="85"/>
    </location>
</feature>
<dbReference type="PROSITE" id="PS50943">
    <property type="entry name" value="HTH_CROC1"/>
    <property type="match status" value="1"/>
</dbReference>
<dbReference type="AlphaFoldDB" id="A0A163QCF4"/>
<dbReference type="InterPro" id="IPR010982">
    <property type="entry name" value="Lambda_DNA-bd_dom_sf"/>
</dbReference>
<dbReference type="OrthoDB" id="3724431at2"/>
<comment type="caution">
    <text evidence="2">The sequence shown here is derived from an EMBL/GenBank/DDBJ whole genome shotgun (WGS) entry which is preliminary data.</text>
</comment>
<evidence type="ECO:0000313" key="2">
    <source>
        <dbReference type="EMBL" id="KZM34014.1"/>
    </source>
</evidence>
<keyword evidence="5" id="KW-1185">Reference proteome</keyword>
<dbReference type="Proteomes" id="UP000093412">
    <property type="component" value="Unassembled WGS sequence"/>
</dbReference>
<evidence type="ECO:0000313" key="4">
    <source>
        <dbReference type="Proteomes" id="UP000076447"/>
    </source>
</evidence>
<dbReference type="PATRIC" id="fig|43678.3.peg.3323"/>
<gene>
    <name evidence="2" type="primary">espR</name>
    <name evidence="3" type="ORF">OERS_14440</name>
    <name evidence="2" type="ORF">OJAG_31640</name>
</gene>
<name>A0A163QCF4_9CELL</name>
<dbReference type="GO" id="GO:0003677">
    <property type="term" value="F:DNA binding"/>
    <property type="evidence" value="ECO:0007669"/>
    <property type="project" value="InterPro"/>
</dbReference>
<dbReference type="RefSeq" id="WP_056764849.1">
    <property type="nucleotide sequence ID" value="NZ_JBEPRG010000005.1"/>
</dbReference>
<accession>A0A163QCF4</accession>
<evidence type="ECO:0000313" key="3">
    <source>
        <dbReference type="EMBL" id="OCI31773.1"/>
    </source>
</evidence>
<dbReference type="EMBL" id="LRIE01000082">
    <property type="protein sequence ID" value="KZM34014.1"/>
    <property type="molecule type" value="Genomic_DNA"/>
</dbReference>
<dbReference type="InterPro" id="IPR001387">
    <property type="entry name" value="Cro/C1-type_HTH"/>
</dbReference>
<organism evidence="2 4">
    <name type="scientific">Oerskovia enterophila</name>
    <dbReference type="NCBI Taxonomy" id="43678"/>
    <lineage>
        <taxon>Bacteria</taxon>
        <taxon>Bacillati</taxon>
        <taxon>Actinomycetota</taxon>
        <taxon>Actinomycetes</taxon>
        <taxon>Micrococcales</taxon>
        <taxon>Cellulomonadaceae</taxon>
        <taxon>Oerskovia</taxon>
    </lineage>
</organism>
<proteinExistence type="predicted"/>